<dbReference type="InterPro" id="IPR051988">
    <property type="entry name" value="HRR_RAD51_Paralog"/>
</dbReference>
<dbReference type="GO" id="GO:0140664">
    <property type="term" value="F:ATP-dependent DNA damage sensor activity"/>
    <property type="evidence" value="ECO:0007669"/>
    <property type="project" value="InterPro"/>
</dbReference>
<gene>
    <name evidence="4" type="ORF">BB559_006177</name>
</gene>
<evidence type="ECO:0000256" key="1">
    <source>
        <dbReference type="ARBA" id="ARBA00004123"/>
    </source>
</evidence>
<dbReference type="InterPro" id="IPR027417">
    <property type="entry name" value="P-loop_NTPase"/>
</dbReference>
<dbReference type="GO" id="GO:0005524">
    <property type="term" value="F:ATP binding"/>
    <property type="evidence" value="ECO:0007669"/>
    <property type="project" value="InterPro"/>
</dbReference>
<dbReference type="SUPFAM" id="SSF52540">
    <property type="entry name" value="P-loop containing nucleoside triphosphate hydrolases"/>
    <property type="match status" value="1"/>
</dbReference>
<sequence length="330" mass="37004">MNLNSQTNDYNTLLTKKDDAVSIDIENLKVHRQAIWDRMNVEPDAFPDSNFDFRRKYISTGFDSLDGMLGGGVQVGDILEICGKPMTGKTRICTQVMLCFQSKYDNGKIIYIHSELPENCLFALKRSLSSSLNENEVENMLDRVYPLYTKTVLGLIETLESVYSGEFKEDGSDISNGDNRDPVLIVIDCISDIFSLYLRENKATTIQAQIFSIQRCLHKLARKGNSTILVTNGLVSSEKYIENKRDYIRSVVSGVGLGGEERQLVGEWDGGVKPALGLSWLYCSNHRIHLLNTGETEVDKDESGKITTRTKIKAVLMRSTNLKTGLSCFL</sequence>
<evidence type="ECO:0000313" key="5">
    <source>
        <dbReference type="Proteomes" id="UP000245699"/>
    </source>
</evidence>
<dbReference type="GO" id="GO:0000400">
    <property type="term" value="F:four-way junction DNA binding"/>
    <property type="evidence" value="ECO:0007669"/>
    <property type="project" value="TreeGrafter"/>
</dbReference>
<dbReference type="PANTHER" id="PTHR46457:SF1">
    <property type="entry name" value="DNA REPAIR PROTEIN RAD51 HOMOLOG 4"/>
    <property type="match status" value="1"/>
</dbReference>
<dbReference type="Proteomes" id="UP000245699">
    <property type="component" value="Unassembled WGS sequence"/>
</dbReference>
<evidence type="ECO:0000313" key="4">
    <source>
        <dbReference type="EMBL" id="PVU87140.1"/>
    </source>
</evidence>
<reference evidence="4 5" key="1">
    <citation type="journal article" date="2018" name="MBio">
        <title>Comparative Genomics Reveals the Core Gene Toolbox for the Fungus-Insect Symbiosis.</title>
        <authorList>
            <person name="Wang Y."/>
            <person name="Stata M."/>
            <person name="Wang W."/>
            <person name="Stajich J.E."/>
            <person name="White M.M."/>
            <person name="Moncalvo J.M."/>
        </authorList>
    </citation>
    <scope>NUCLEOTIDE SEQUENCE [LARGE SCALE GENOMIC DNA]</scope>
    <source>
        <strain evidence="4 5">AUS-77-4</strain>
    </source>
</reference>
<evidence type="ECO:0000259" key="3">
    <source>
        <dbReference type="PROSITE" id="PS50162"/>
    </source>
</evidence>
<keyword evidence="2" id="KW-0539">Nucleus</keyword>
<dbReference type="OrthoDB" id="336321at2759"/>
<keyword evidence="5" id="KW-1185">Reference proteome</keyword>
<dbReference type="InterPro" id="IPR013632">
    <property type="entry name" value="Rad51_C"/>
</dbReference>
<organism evidence="4 5">
    <name type="scientific">Furculomyces boomerangus</name>
    <dbReference type="NCBI Taxonomy" id="61424"/>
    <lineage>
        <taxon>Eukaryota</taxon>
        <taxon>Fungi</taxon>
        <taxon>Fungi incertae sedis</taxon>
        <taxon>Zoopagomycota</taxon>
        <taxon>Kickxellomycotina</taxon>
        <taxon>Harpellomycetes</taxon>
        <taxon>Harpellales</taxon>
        <taxon>Harpellaceae</taxon>
        <taxon>Furculomyces</taxon>
    </lineage>
</organism>
<dbReference type="Gene3D" id="3.40.50.300">
    <property type="entry name" value="P-loop containing nucleotide triphosphate hydrolases"/>
    <property type="match status" value="1"/>
</dbReference>
<dbReference type="AlphaFoldDB" id="A0A2T9Y476"/>
<comment type="caution">
    <text evidence="4">The sequence shown here is derived from an EMBL/GenBank/DDBJ whole genome shotgun (WGS) entry which is preliminary data.</text>
</comment>
<dbReference type="GO" id="GO:0000724">
    <property type="term" value="P:double-strand break repair via homologous recombination"/>
    <property type="evidence" value="ECO:0007669"/>
    <property type="project" value="TreeGrafter"/>
</dbReference>
<dbReference type="GO" id="GO:0005657">
    <property type="term" value="C:replication fork"/>
    <property type="evidence" value="ECO:0007669"/>
    <property type="project" value="TreeGrafter"/>
</dbReference>
<dbReference type="PANTHER" id="PTHR46457">
    <property type="entry name" value="DNA REPAIR PROTEIN RAD51 HOMOLOG 4"/>
    <property type="match status" value="1"/>
</dbReference>
<dbReference type="PROSITE" id="PS50162">
    <property type="entry name" value="RECA_2"/>
    <property type="match status" value="1"/>
</dbReference>
<proteinExistence type="predicted"/>
<dbReference type="GO" id="GO:0005815">
    <property type="term" value="C:microtubule organizing center"/>
    <property type="evidence" value="ECO:0007669"/>
    <property type="project" value="TreeGrafter"/>
</dbReference>
<comment type="subcellular location">
    <subcellularLocation>
        <location evidence="1">Nucleus</location>
    </subcellularLocation>
</comment>
<accession>A0A2T9Y476</accession>
<dbReference type="InterPro" id="IPR020588">
    <property type="entry name" value="RecA_ATP-bd"/>
</dbReference>
<feature type="domain" description="RecA family profile 1" evidence="3">
    <location>
        <begin position="54"/>
        <end position="235"/>
    </location>
</feature>
<dbReference type="GO" id="GO:0003697">
    <property type="term" value="F:single-stranded DNA binding"/>
    <property type="evidence" value="ECO:0007669"/>
    <property type="project" value="TreeGrafter"/>
</dbReference>
<dbReference type="EMBL" id="MBFT01000793">
    <property type="protein sequence ID" value="PVU87140.1"/>
    <property type="molecule type" value="Genomic_DNA"/>
</dbReference>
<dbReference type="GO" id="GO:0033063">
    <property type="term" value="C:Rad51B-Rad51C-Rad51D-XRCC2 complex"/>
    <property type="evidence" value="ECO:0007669"/>
    <property type="project" value="TreeGrafter"/>
</dbReference>
<dbReference type="GO" id="GO:0007131">
    <property type="term" value="P:reciprocal meiotic recombination"/>
    <property type="evidence" value="ECO:0007669"/>
    <property type="project" value="TreeGrafter"/>
</dbReference>
<dbReference type="GO" id="GO:0042148">
    <property type="term" value="P:DNA strand invasion"/>
    <property type="evidence" value="ECO:0007669"/>
    <property type="project" value="TreeGrafter"/>
</dbReference>
<dbReference type="STRING" id="61424.A0A2T9Y476"/>
<protein>
    <recommendedName>
        <fullName evidence="3">RecA family profile 1 domain-containing protein</fullName>
    </recommendedName>
</protein>
<name>A0A2T9Y476_9FUNG</name>
<evidence type="ECO:0000256" key="2">
    <source>
        <dbReference type="ARBA" id="ARBA00023242"/>
    </source>
</evidence>
<dbReference type="GO" id="GO:0000723">
    <property type="term" value="P:telomere maintenance"/>
    <property type="evidence" value="ECO:0007669"/>
    <property type="project" value="TreeGrafter"/>
</dbReference>
<dbReference type="Pfam" id="PF08423">
    <property type="entry name" value="Rad51"/>
    <property type="match status" value="1"/>
</dbReference>